<dbReference type="InterPro" id="IPR004136">
    <property type="entry name" value="NMO"/>
</dbReference>
<reference evidence="6 7" key="1">
    <citation type="journal article" date="2015" name="Genome Announc.">
        <title>Expanding the biotechnology potential of lactobacilli through comparative genomics of 213 strains and associated genera.</title>
        <authorList>
            <person name="Sun Z."/>
            <person name="Harris H.M."/>
            <person name="McCann A."/>
            <person name="Guo C."/>
            <person name="Argimon S."/>
            <person name="Zhang W."/>
            <person name="Yang X."/>
            <person name="Jeffery I.B."/>
            <person name="Cooney J.C."/>
            <person name="Kagawa T.F."/>
            <person name="Liu W."/>
            <person name="Song Y."/>
            <person name="Salvetti E."/>
            <person name="Wrobel A."/>
            <person name="Rasinkangas P."/>
            <person name="Parkhill J."/>
            <person name="Rea M.C."/>
            <person name="O'Sullivan O."/>
            <person name="Ritari J."/>
            <person name="Douillard F.P."/>
            <person name="Paul Ross R."/>
            <person name="Yang R."/>
            <person name="Briner A.E."/>
            <person name="Felis G.E."/>
            <person name="de Vos W.M."/>
            <person name="Barrangou R."/>
            <person name="Klaenhammer T.R."/>
            <person name="Caufield P.W."/>
            <person name="Cui Y."/>
            <person name="Zhang H."/>
            <person name="O'Toole P.W."/>
        </authorList>
    </citation>
    <scope>NUCLEOTIDE SEQUENCE [LARGE SCALE GENOMIC DNA]</scope>
    <source>
        <strain evidence="6 7">DSM 6035</strain>
    </source>
</reference>
<dbReference type="InterPro" id="IPR013785">
    <property type="entry name" value="Aldolase_TIM"/>
</dbReference>
<comment type="function">
    <text evidence="1">Nitronate monooxygenase that uses molecular oxygen to catalyze the oxidative denitrification of alkyl nitronates. Acts on propionate 3-nitronate (P3N), the presumed physiological substrate. Probably functions in the detoxification of P3N, a metabolic poison produced by plants and fungi as a defense mechanism.</text>
</comment>
<evidence type="ECO:0000256" key="1">
    <source>
        <dbReference type="ARBA" id="ARBA00003535"/>
    </source>
</evidence>
<dbReference type="AlphaFoldDB" id="A0A0R1XQ95"/>
<dbReference type="PANTHER" id="PTHR32332">
    <property type="entry name" value="2-NITROPROPANE DIOXYGENASE"/>
    <property type="match status" value="1"/>
</dbReference>
<dbReference type="EMBL" id="AZGM01000038">
    <property type="protein sequence ID" value="KRM28732.1"/>
    <property type="molecule type" value="Genomic_DNA"/>
</dbReference>
<keyword evidence="6" id="KW-0223">Dioxygenase</keyword>
<evidence type="ECO:0000256" key="3">
    <source>
        <dbReference type="ARBA" id="ARBA00022630"/>
    </source>
</evidence>
<comment type="caution">
    <text evidence="6">The sequence shown here is derived from an EMBL/GenBank/DDBJ whole genome shotgun (WGS) entry which is preliminary data.</text>
</comment>
<dbReference type="CDD" id="cd04730">
    <property type="entry name" value="NPD_like"/>
    <property type="match status" value="1"/>
</dbReference>
<dbReference type="Proteomes" id="UP000051412">
    <property type="component" value="Unassembled WGS sequence"/>
</dbReference>
<gene>
    <name evidence="6" type="ORF">FD32_GL001659</name>
</gene>
<dbReference type="Pfam" id="PF03060">
    <property type="entry name" value="NMO"/>
    <property type="match status" value="1"/>
</dbReference>
<name>A0A0R1XQ95_9LACO</name>
<keyword evidence="3" id="KW-0285">Flavoprotein</keyword>
<keyword evidence="7" id="KW-1185">Reference proteome</keyword>
<evidence type="ECO:0000256" key="5">
    <source>
        <dbReference type="ARBA" id="ARBA00023002"/>
    </source>
</evidence>
<dbReference type="GO" id="GO:0018580">
    <property type="term" value="F:nitronate monooxygenase activity"/>
    <property type="evidence" value="ECO:0007669"/>
    <property type="project" value="InterPro"/>
</dbReference>
<evidence type="ECO:0000256" key="4">
    <source>
        <dbReference type="ARBA" id="ARBA00022643"/>
    </source>
</evidence>
<dbReference type="RefSeq" id="WP_047768438.1">
    <property type="nucleotide sequence ID" value="NZ_AZGM01000038.1"/>
</dbReference>
<keyword evidence="5" id="KW-0560">Oxidoreductase</keyword>
<protein>
    <recommendedName>
        <fullName evidence="2">Probable nitronate monooxygenase</fullName>
    </recommendedName>
</protein>
<sequence>MNRVCKALNIKYPIIQGPLAWLTNAKFVAAVTNAGGLGTLGPAAGQNERFRDPDPVKRHAMTVERMRNEVRKVKKLTAGTFAVNIIPANGGNDGHTKPLIKMMIEEGVPAAVYTGSEVYPEIFQMLKDHDIKIIYRAQNPTASNARAAEENGADVIVETGFDEGGTLPKQVVGTFSIVRMIVDAVDHTPVLAAGGITDRRAVKAALALGAEGVYCGSVFIASEENRTAAKVKQAIVNSTADELLLFRTKPAYYRSLPGPFADHLQELSDQGVSRDEIGKVMGGLYGLKRGMVDGDWDQGYVSLGTGITSIHEIRPVKAIIDDLMAD</sequence>
<dbReference type="Gene3D" id="3.20.20.70">
    <property type="entry name" value="Aldolase class I"/>
    <property type="match status" value="1"/>
</dbReference>
<dbReference type="SUPFAM" id="SSF51412">
    <property type="entry name" value="Inosine monophosphate dehydrogenase (IMPDH)"/>
    <property type="match status" value="1"/>
</dbReference>
<evidence type="ECO:0000313" key="7">
    <source>
        <dbReference type="Proteomes" id="UP000051412"/>
    </source>
</evidence>
<dbReference type="STRING" id="1423782.FD32_GL001659"/>
<accession>A0A0R1XQ95</accession>
<keyword evidence="4" id="KW-0288">FMN</keyword>
<dbReference type="OrthoDB" id="9778912at2"/>
<evidence type="ECO:0000256" key="2">
    <source>
        <dbReference type="ARBA" id="ARBA00013457"/>
    </source>
</evidence>
<evidence type="ECO:0000313" key="6">
    <source>
        <dbReference type="EMBL" id="KRM28732.1"/>
    </source>
</evidence>
<dbReference type="PATRIC" id="fig|1423782.4.peg.1725"/>
<dbReference type="PANTHER" id="PTHR32332:SF20">
    <property type="entry name" value="2-NITROPROPANE DIOXYGENASE-LIKE PROTEIN"/>
    <property type="match status" value="1"/>
</dbReference>
<organism evidence="6 7">
    <name type="scientific">Limosilactobacillus panis DSM 6035</name>
    <dbReference type="NCBI Taxonomy" id="1423782"/>
    <lineage>
        <taxon>Bacteria</taxon>
        <taxon>Bacillati</taxon>
        <taxon>Bacillota</taxon>
        <taxon>Bacilli</taxon>
        <taxon>Lactobacillales</taxon>
        <taxon>Lactobacillaceae</taxon>
        <taxon>Limosilactobacillus</taxon>
    </lineage>
</organism>
<dbReference type="GO" id="GO:0051213">
    <property type="term" value="F:dioxygenase activity"/>
    <property type="evidence" value="ECO:0007669"/>
    <property type="project" value="UniProtKB-KW"/>
</dbReference>
<proteinExistence type="predicted"/>